<evidence type="ECO:0000313" key="3">
    <source>
        <dbReference type="EMBL" id="RDB16304.1"/>
    </source>
</evidence>
<evidence type="ECO:0000256" key="2">
    <source>
        <dbReference type="SAM" id="MobiDB-lite"/>
    </source>
</evidence>
<accession>A0A369JA21</accession>
<reference evidence="3" key="1">
    <citation type="submission" date="2018-04" db="EMBL/GenBank/DDBJ databases">
        <title>Whole genome sequencing of Hypsizygus marmoreus.</title>
        <authorList>
            <person name="Choi I.-G."/>
            <person name="Min B."/>
            <person name="Kim J.-G."/>
            <person name="Kim S."/>
            <person name="Oh Y.-L."/>
            <person name="Kong W.-S."/>
            <person name="Park H."/>
            <person name="Jeong J."/>
            <person name="Song E.-S."/>
        </authorList>
    </citation>
    <scope>NUCLEOTIDE SEQUENCE [LARGE SCALE GENOMIC DNA]</scope>
    <source>
        <strain evidence="3">51987-8</strain>
    </source>
</reference>
<evidence type="ECO:0000313" key="4">
    <source>
        <dbReference type="Proteomes" id="UP000076154"/>
    </source>
</evidence>
<dbReference type="Proteomes" id="UP000076154">
    <property type="component" value="Unassembled WGS sequence"/>
</dbReference>
<dbReference type="STRING" id="39966.A0A369JA21"/>
<keyword evidence="4" id="KW-1185">Reference proteome</keyword>
<feature type="compositionally biased region" description="Pro residues" evidence="2">
    <location>
        <begin position="11"/>
        <end position="31"/>
    </location>
</feature>
<sequence>MISHSPARSPTHPPDLSNPPPRSPTPLPDPLTPSRLPAAPNLTHSPLHHTQVSAPVTENACKCRHLWVQEQMTWEPKASIGVAPSWNGGCAFVIFTISLTNPSFTLRLESEHKRLKKLLATARDAGDQHKNEAERLQNVVEEMKAKHETDVAQARKHAAGLARDKSDLQQAVDAMKTEVARAGRLFPRFGSPLTPNGAAGSDFVLTPAGDDNNGDMFTGGASTNRRKLDASAIFRGLRRGWDVWERRRRS</sequence>
<name>A0A369JA21_HYPMA</name>
<gene>
    <name evidence="3" type="ORF">Hypma_002995</name>
</gene>
<dbReference type="EMBL" id="LUEZ02000126">
    <property type="protein sequence ID" value="RDB16304.1"/>
    <property type="molecule type" value="Genomic_DNA"/>
</dbReference>
<feature type="region of interest" description="Disordered" evidence="2">
    <location>
        <begin position="1"/>
        <end position="46"/>
    </location>
</feature>
<proteinExistence type="predicted"/>
<dbReference type="OrthoDB" id="3066253at2759"/>
<comment type="caution">
    <text evidence="3">The sequence shown here is derived from an EMBL/GenBank/DDBJ whole genome shotgun (WGS) entry which is preliminary data.</text>
</comment>
<protein>
    <submittedName>
        <fullName evidence="3">Uncharacterized protein</fullName>
    </submittedName>
</protein>
<feature type="coiled-coil region" evidence="1">
    <location>
        <begin position="119"/>
        <end position="178"/>
    </location>
</feature>
<dbReference type="InParanoid" id="A0A369JA21"/>
<keyword evidence="1" id="KW-0175">Coiled coil</keyword>
<dbReference type="AlphaFoldDB" id="A0A369JA21"/>
<evidence type="ECO:0000256" key="1">
    <source>
        <dbReference type="SAM" id="Coils"/>
    </source>
</evidence>
<organism evidence="3 4">
    <name type="scientific">Hypsizygus marmoreus</name>
    <name type="common">White beech mushroom</name>
    <name type="synonym">Agaricus marmoreus</name>
    <dbReference type="NCBI Taxonomy" id="39966"/>
    <lineage>
        <taxon>Eukaryota</taxon>
        <taxon>Fungi</taxon>
        <taxon>Dikarya</taxon>
        <taxon>Basidiomycota</taxon>
        <taxon>Agaricomycotina</taxon>
        <taxon>Agaricomycetes</taxon>
        <taxon>Agaricomycetidae</taxon>
        <taxon>Agaricales</taxon>
        <taxon>Tricholomatineae</taxon>
        <taxon>Lyophyllaceae</taxon>
        <taxon>Hypsizygus</taxon>
    </lineage>
</organism>